<keyword evidence="11" id="KW-1185">Reference proteome</keyword>
<evidence type="ECO:0000256" key="4">
    <source>
        <dbReference type="ARBA" id="ARBA00022490"/>
    </source>
</evidence>
<evidence type="ECO:0000256" key="7">
    <source>
        <dbReference type="ARBA" id="ARBA00023306"/>
    </source>
</evidence>
<evidence type="ECO:0000256" key="3">
    <source>
        <dbReference type="ARBA" id="ARBA00018787"/>
    </source>
</evidence>
<feature type="compositionally biased region" description="Basic and acidic residues" evidence="9">
    <location>
        <begin position="87"/>
        <end position="103"/>
    </location>
</feature>
<feature type="region of interest" description="Disordered" evidence="9">
    <location>
        <begin position="87"/>
        <end position="107"/>
    </location>
</feature>
<dbReference type="InterPro" id="IPR019933">
    <property type="entry name" value="DivIVA_domain"/>
</dbReference>
<comment type="similarity">
    <text evidence="2">Belongs to the DivIVA family.</text>
</comment>
<dbReference type="EMBL" id="JAQGLA010000056">
    <property type="protein sequence ID" value="MDA3628936.1"/>
    <property type="molecule type" value="Genomic_DNA"/>
</dbReference>
<keyword evidence="7" id="KW-0131">Cell cycle</keyword>
<dbReference type="RefSeq" id="WP_270951875.1">
    <property type="nucleotide sequence ID" value="NZ_JAQGLA010000056.1"/>
</dbReference>
<keyword evidence="6" id="KW-0175">Coiled coil</keyword>
<dbReference type="PANTHER" id="PTHR35794">
    <property type="entry name" value="CELL DIVISION PROTEIN DIVIVA"/>
    <property type="match status" value="1"/>
</dbReference>
<evidence type="ECO:0000256" key="5">
    <source>
        <dbReference type="ARBA" id="ARBA00022618"/>
    </source>
</evidence>
<comment type="subcellular location">
    <subcellularLocation>
        <location evidence="1">Cytoplasm</location>
    </subcellularLocation>
</comment>
<evidence type="ECO:0000256" key="8">
    <source>
        <dbReference type="ARBA" id="ARBA00031737"/>
    </source>
</evidence>
<keyword evidence="5" id="KW-0132">Cell division</keyword>
<evidence type="ECO:0000256" key="9">
    <source>
        <dbReference type="SAM" id="MobiDB-lite"/>
    </source>
</evidence>
<evidence type="ECO:0000256" key="2">
    <source>
        <dbReference type="ARBA" id="ARBA00009008"/>
    </source>
</evidence>
<dbReference type="Gene3D" id="6.10.250.660">
    <property type="match status" value="3"/>
</dbReference>
<accession>A0ABT4V677</accession>
<dbReference type="NCBIfam" id="TIGR03544">
    <property type="entry name" value="DivI1A_domain"/>
    <property type="match status" value="4"/>
</dbReference>
<evidence type="ECO:0000256" key="6">
    <source>
        <dbReference type="ARBA" id="ARBA00023054"/>
    </source>
</evidence>
<dbReference type="Proteomes" id="UP001210380">
    <property type="component" value="Unassembled WGS sequence"/>
</dbReference>
<evidence type="ECO:0000256" key="1">
    <source>
        <dbReference type="ARBA" id="ARBA00004496"/>
    </source>
</evidence>
<sequence>MLTPDDVLDVVFARAWRRERGYDEAEVDAFLKRVVATLRGKQAVTARDVLTVEFSPRKRGGRAYKRTQVDAFLDKVALTLMKREVRASQRAERTAQRTRRTELAEPSQPEIVRRAELVPPKTEIVRRSEASAEPKPTDLVPHAGFDQAGPQQAAVDKAEVDAFVDRVSATLRGEDTLTAQDLLTARFNPPQPGHPGYQEASVVAFLVMVSTSIKHLSPRNRAIPAQRMPIAQAFRRVRDTPKLTAEAISGVVLNEAPPGEQGYDVDQVDDLLDRVSATLRGADAIAAADVRFAQFREVDAGGYDPDEVDLLLDLIAEHLDAVPAPDHA</sequence>
<keyword evidence="4" id="KW-0963">Cytoplasm</keyword>
<organism evidence="10 11">
    <name type="scientific">Saccharopolyspora oryzae</name>
    <dbReference type="NCBI Taxonomy" id="2997343"/>
    <lineage>
        <taxon>Bacteria</taxon>
        <taxon>Bacillati</taxon>
        <taxon>Actinomycetota</taxon>
        <taxon>Actinomycetes</taxon>
        <taxon>Pseudonocardiales</taxon>
        <taxon>Pseudonocardiaceae</taxon>
        <taxon>Saccharopolyspora</taxon>
    </lineage>
</organism>
<dbReference type="PANTHER" id="PTHR35794:SF2">
    <property type="entry name" value="CELL DIVISION PROTEIN DIVIVA"/>
    <property type="match status" value="1"/>
</dbReference>
<reference evidence="10 11" key="1">
    <citation type="submission" date="2022-11" db="EMBL/GenBank/DDBJ databases">
        <title>Draft genome sequence of Saccharopolyspora sp. WRP15-2 isolated from rhizosphere soils of wild rice in Thailand.</title>
        <authorList>
            <person name="Duangmal K."/>
            <person name="Kammanee S."/>
            <person name="Muangham S."/>
        </authorList>
    </citation>
    <scope>NUCLEOTIDE SEQUENCE [LARGE SCALE GENOMIC DNA]</scope>
    <source>
        <strain evidence="10 11">WRP15-2</strain>
    </source>
</reference>
<comment type="caution">
    <text evidence="10">The sequence shown here is derived from an EMBL/GenBank/DDBJ whole genome shotgun (WGS) entry which is preliminary data.</text>
</comment>
<evidence type="ECO:0000313" key="11">
    <source>
        <dbReference type="Proteomes" id="UP001210380"/>
    </source>
</evidence>
<name>A0ABT4V677_9PSEU</name>
<proteinExistence type="inferred from homology"/>
<dbReference type="InterPro" id="IPR007793">
    <property type="entry name" value="DivIVA_fam"/>
</dbReference>
<protein>
    <recommendedName>
        <fullName evidence="3">Cell wall synthesis protein Wag31</fullName>
    </recommendedName>
    <alternativeName>
        <fullName evidence="8">Antigen 84</fullName>
    </alternativeName>
</protein>
<evidence type="ECO:0000313" key="10">
    <source>
        <dbReference type="EMBL" id="MDA3628936.1"/>
    </source>
</evidence>
<gene>
    <name evidence="10" type="ORF">OU415_26120</name>
</gene>